<proteinExistence type="predicted"/>
<evidence type="ECO:0000313" key="2">
    <source>
        <dbReference type="Proteomes" id="UP001157418"/>
    </source>
</evidence>
<gene>
    <name evidence="1" type="ORF">LVIROSA_LOCUS19950</name>
</gene>
<name>A0AAU9N444_9ASTR</name>
<reference evidence="1 2" key="1">
    <citation type="submission" date="2022-01" db="EMBL/GenBank/DDBJ databases">
        <authorList>
            <person name="Xiong W."/>
            <person name="Schranz E."/>
        </authorList>
    </citation>
    <scope>NUCLEOTIDE SEQUENCE [LARGE SCALE GENOMIC DNA]</scope>
</reference>
<protein>
    <submittedName>
        <fullName evidence="1">Uncharacterized protein</fullName>
    </submittedName>
</protein>
<evidence type="ECO:0000313" key="1">
    <source>
        <dbReference type="EMBL" id="CAH1433355.1"/>
    </source>
</evidence>
<comment type="caution">
    <text evidence="1">The sequence shown here is derived from an EMBL/GenBank/DDBJ whole genome shotgun (WGS) entry which is preliminary data.</text>
</comment>
<dbReference type="AlphaFoldDB" id="A0AAU9N444"/>
<accession>A0AAU9N444</accession>
<keyword evidence="2" id="KW-1185">Reference proteome</keyword>
<organism evidence="1 2">
    <name type="scientific">Lactuca virosa</name>
    <dbReference type="NCBI Taxonomy" id="75947"/>
    <lineage>
        <taxon>Eukaryota</taxon>
        <taxon>Viridiplantae</taxon>
        <taxon>Streptophyta</taxon>
        <taxon>Embryophyta</taxon>
        <taxon>Tracheophyta</taxon>
        <taxon>Spermatophyta</taxon>
        <taxon>Magnoliopsida</taxon>
        <taxon>eudicotyledons</taxon>
        <taxon>Gunneridae</taxon>
        <taxon>Pentapetalae</taxon>
        <taxon>asterids</taxon>
        <taxon>campanulids</taxon>
        <taxon>Asterales</taxon>
        <taxon>Asteraceae</taxon>
        <taxon>Cichorioideae</taxon>
        <taxon>Cichorieae</taxon>
        <taxon>Lactucinae</taxon>
        <taxon>Lactuca</taxon>
    </lineage>
</organism>
<dbReference type="EMBL" id="CAKMRJ010003334">
    <property type="protein sequence ID" value="CAH1433355.1"/>
    <property type="molecule type" value="Genomic_DNA"/>
</dbReference>
<sequence>MSPHSVKLRFSRWWILAARFRYCTNLLTWESSLETLDVFGCPLAVQICRNSRGINRHKGLPLFEQLTGLCSSLPTTLAVYIALNQKKGK</sequence>
<dbReference type="Proteomes" id="UP001157418">
    <property type="component" value="Unassembled WGS sequence"/>
</dbReference>